<proteinExistence type="predicted"/>
<evidence type="ECO:0000313" key="1">
    <source>
        <dbReference type="EMBL" id="PRW39062.1"/>
    </source>
</evidence>
<reference evidence="1 2" key="1">
    <citation type="journal article" date="2018" name="Plant J.">
        <title>Genome sequences of Chlorella sorokiniana UTEX 1602 and Micractinium conductrix SAG 241.80: implications to maltose excretion by a green alga.</title>
        <authorList>
            <person name="Arriola M.B."/>
            <person name="Velmurugan N."/>
            <person name="Zhang Y."/>
            <person name="Plunkett M.H."/>
            <person name="Hondzo H."/>
            <person name="Barney B.M."/>
        </authorList>
    </citation>
    <scope>NUCLEOTIDE SEQUENCE [LARGE SCALE GENOMIC DNA]</scope>
    <source>
        <strain evidence="2">UTEX 1602</strain>
    </source>
</reference>
<gene>
    <name evidence="1" type="ORF">C2E21_7102</name>
</gene>
<protein>
    <submittedName>
        <fullName evidence="1">Uncharacterized protein</fullName>
    </submittedName>
</protein>
<keyword evidence="2" id="KW-1185">Reference proteome</keyword>
<accession>A0A2P6TIM4</accession>
<dbReference type="OrthoDB" id="515355at2759"/>
<sequence>MLSCSLLERCLLRLRRAYKLGLRRWSYNSVEVVLREGGSGAAGRSAAVVHAAANGILFAAAAQDSAVGFLLQLDNGATPQAQGIAVQLPTVNSMASRASSPMPRHFSSLGAAGCTIAAAEPWQPLQGPVSPVPRPLARQPSLPTHSPSRFLLNASEAAASASEELWAAVPPSTLAAQLAPSLPFYSCSQVAAQCEAERQLTLLQQLKASMAVGGSTTASSCGSPTIAAGGWGRNSSMAQEMEQPPRWLPGTPLAVASPACPPATSPFLSLPPSDSVATTDTTLPAACAFAMARTAPAGGYSSPGYSSPGGAGCLPLPPPPKSGLEPGLGLGGECGRECGVNESLDLEKLHSLMGDFDSCGLDLELGSILDDSDALAFAL</sequence>
<dbReference type="Proteomes" id="UP000239899">
    <property type="component" value="Unassembled WGS sequence"/>
</dbReference>
<dbReference type="AlphaFoldDB" id="A0A2P6TIM4"/>
<name>A0A2P6TIM4_CHLSO</name>
<evidence type="ECO:0000313" key="2">
    <source>
        <dbReference type="Proteomes" id="UP000239899"/>
    </source>
</evidence>
<organism evidence="1 2">
    <name type="scientific">Chlorella sorokiniana</name>
    <name type="common">Freshwater green alga</name>
    <dbReference type="NCBI Taxonomy" id="3076"/>
    <lineage>
        <taxon>Eukaryota</taxon>
        <taxon>Viridiplantae</taxon>
        <taxon>Chlorophyta</taxon>
        <taxon>core chlorophytes</taxon>
        <taxon>Trebouxiophyceae</taxon>
        <taxon>Chlorellales</taxon>
        <taxon>Chlorellaceae</taxon>
        <taxon>Chlorella clade</taxon>
        <taxon>Chlorella</taxon>
    </lineage>
</organism>
<comment type="caution">
    <text evidence="1">The sequence shown here is derived from an EMBL/GenBank/DDBJ whole genome shotgun (WGS) entry which is preliminary data.</text>
</comment>
<dbReference type="EMBL" id="LHPG02000014">
    <property type="protein sequence ID" value="PRW39062.1"/>
    <property type="molecule type" value="Genomic_DNA"/>
</dbReference>